<comment type="caution">
    <text evidence="1">The sequence shown here is derived from an EMBL/GenBank/DDBJ whole genome shotgun (WGS) entry which is preliminary data.</text>
</comment>
<dbReference type="RefSeq" id="WP_085404889.1">
    <property type="nucleotide sequence ID" value="NZ_NAFL01000283.1"/>
</dbReference>
<organism evidence="1 2">
    <name type="scientific">Bradyrhizobium japonicum</name>
    <dbReference type="NCBI Taxonomy" id="375"/>
    <lineage>
        <taxon>Bacteria</taxon>
        <taxon>Pseudomonadati</taxon>
        <taxon>Pseudomonadota</taxon>
        <taxon>Alphaproteobacteria</taxon>
        <taxon>Hyphomicrobiales</taxon>
        <taxon>Nitrobacteraceae</taxon>
        <taxon>Bradyrhizobium</taxon>
    </lineage>
</organism>
<protein>
    <submittedName>
        <fullName evidence="1">Uncharacterized protein</fullName>
    </submittedName>
</protein>
<evidence type="ECO:0000313" key="2">
    <source>
        <dbReference type="Proteomes" id="UP000193335"/>
    </source>
</evidence>
<dbReference type="EMBL" id="NAFL01000283">
    <property type="protein sequence ID" value="OSJ24037.1"/>
    <property type="molecule type" value="Genomic_DNA"/>
</dbReference>
<evidence type="ECO:0000313" key="1">
    <source>
        <dbReference type="EMBL" id="OSJ24037.1"/>
    </source>
</evidence>
<dbReference type="Proteomes" id="UP000193335">
    <property type="component" value="Unassembled WGS sequence"/>
</dbReference>
<name>A0A1Y2JBZ5_BRAJP</name>
<reference evidence="1 2" key="1">
    <citation type="submission" date="2017-03" db="EMBL/GenBank/DDBJ databases">
        <title>Whole genome sequences of fourteen strains of Bradyrhizobium canariense and one strain of Bradyrhizobium japonicum isolated from Lupinus (Papilionoideae: Genisteae) species in Algeria.</title>
        <authorList>
            <person name="Crovadore J."/>
            <person name="Chekireb D."/>
            <person name="Brachmann A."/>
            <person name="Chablais R."/>
            <person name="Cochard B."/>
            <person name="Lefort F."/>
        </authorList>
    </citation>
    <scope>NUCLEOTIDE SEQUENCE [LARGE SCALE GENOMIC DNA]</scope>
    <source>
        <strain evidence="1 2">UBMA197</strain>
    </source>
</reference>
<sequence length="200" mass="21537">MNRRLVDYNPEGYGTEGEALLFGAIQRRPTVGSAEFAELELASAFLDTGNPTELGVLIDRLIRYGSIKAGNPIRDQLARALGTCLVPKASAIRGLLSTHEIILPGSQAELAAESAERIFGAELEGLSGEDQEFETARLFVRFALEAAGVAARARPGHSPAVVAAFAERTAARRYAPGLIGTVKPNYPGFRLRRAVRRTFV</sequence>
<accession>A0A1Y2JBZ5</accession>
<proteinExistence type="predicted"/>
<dbReference type="AlphaFoldDB" id="A0A1Y2JBZ5"/>
<gene>
    <name evidence="1" type="ORF">BSZ19_43040</name>
</gene>